<dbReference type="SMART" id="SM00448">
    <property type="entry name" value="REC"/>
    <property type="match status" value="1"/>
</dbReference>
<dbReference type="RefSeq" id="WP_347703671.1">
    <property type="nucleotide sequence ID" value="NZ_JBDPZD010000001.1"/>
</dbReference>
<sequence>MSEEAAVPCVLYVEDDRINTILLQENLRAVLPECRLVCVESGAEALAHWTDARPDLALIDMHLADMGGIELLRQVRAAGHVTPCVAVSADNPLDLVRAAQDAGFAEYWLKPLDLDRLLRRLQQLRASPGNAAG</sequence>
<dbReference type="InterPro" id="IPR001789">
    <property type="entry name" value="Sig_transdc_resp-reg_receiver"/>
</dbReference>
<proteinExistence type="predicted"/>
<dbReference type="Proteomes" id="UP001495147">
    <property type="component" value="Unassembled WGS sequence"/>
</dbReference>
<evidence type="ECO:0000313" key="5">
    <source>
        <dbReference type="Proteomes" id="UP001495147"/>
    </source>
</evidence>
<dbReference type="InterPro" id="IPR011006">
    <property type="entry name" value="CheY-like_superfamily"/>
</dbReference>
<accession>A0ABV0FY45</accession>
<feature type="modified residue" description="4-aspartylphosphate" evidence="2">
    <location>
        <position position="60"/>
    </location>
</feature>
<feature type="domain" description="Response regulatory" evidence="3">
    <location>
        <begin position="9"/>
        <end position="125"/>
    </location>
</feature>
<organism evidence="4 5">
    <name type="scientific">Roseateles paludis</name>
    <dbReference type="NCBI Taxonomy" id="3145238"/>
    <lineage>
        <taxon>Bacteria</taxon>
        <taxon>Pseudomonadati</taxon>
        <taxon>Pseudomonadota</taxon>
        <taxon>Betaproteobacteria</taxon>
        <taxon>Burkholderiales</taxon>
        <taxon>Sphaerotilaceae</taxon>
        <taxon>Roseateles</taxon>
    </lineage>
</organism>
<evidence type="ECO:0000256" key="1">
    <source>
        <dbReference type="ARBA" id="ARBA00022553"/>
    </source>
</evidence>
<dbReference type="InterPro" id="IPR050595">
    <property type="entry name" value="Bact_response_regulator"/>
</dbReference>
<name>A0ABV0FY45_9BURK</name>
<reference evidence="4 5" key="1">
    <citation type="submission" date="2024-05" db="EMBL/GenBank/DDBJ databases">
        <title>Roseateles sp. DJS-2-20 16S ribosomal RNA gene Genome sequencing and assembly.</title>
        <authorList>
            <person name="Woo H."/>
        </authorList>
    </citation>
    <scope>NUCLEOTIDE SEQUENCE [LARGE SCALE GENOMIC DNA]</scope>
    <source>
        <strain evidence="4 5">DJS-2-20</strain>
    </source>
</reference>
<dbReference type="EMBL" id="JBDPZD010000001">
    <property type="protein sequence ID" value="MEO3690854.1"/>
    <property type="molecule type" value="Genomic_DNA"/>
</dbReference>
<protein>
    <submittedName>
        <fullName evidence="4">Response regulator</fullName>
    </submittedName>
</protein>
<keyword evidence="5" id="KW-1185">Reference proteome</keyword>
<evidence type="ECO:0000256" key="2">
    <source>
        <dbReference type="PROSITE-ProRule" id="PRU00169"/>
    </source>
</evidence>
<dbReference type="PROSITE" id="PS50110">
    <property type="entry name" value="RESPONSE_REGULATORY"/>
    <property type="match status" value="1"/>
</dbReference>
<dbReference type="PANTHER" id="PTHR44591">
    <property type="entry name" value="STRESS RESPONSE REGULATOR PROTEIN 1"/>
    <property type="match status" value="1"/>
</dbReference>
<evidence type="ECO:0000313" key="4">
    <source>
        <dbReference type="EMBL" id="MEO3690854.1"/>
    </source>
</evidence>
<dbReference type="PANTHER" id="PTHR44591:SF3">
    <property type="entry name" value="RESPONSE REGULATORY DOMAIN-CONTAINING PROTEIN"/>
    <property type="match status" value="1"/>
</dbReference>
<comment type="caution">
    <text evidence="4">The sequence shown here is derived from an EMBL/GenBank/DDBJ whole genome shotgun (WGS) entry which is preliminary data.</text>
</comment>
<dbReference type="Pfam" id="PF00072">
    <property type="entry name" value="Response_reg"/>
    <property type="match status" value="1"/>
</dbReference>
<keyword evidence="1 2" id="KW-0597">Phosphoprotein</keyword>
<dbReference type="CDD" id="cd17546">
    <property type="entry name" value="REC_hyHK_CKI1_RcsC-like"/>
    <property type="match status" value="1"/>
</dbReference>
<gene>
    <name evidence="4" type="ORF">ABDJ85_05185</name>
</gene>
<dbReference type="Gene3D" id="3.40.50.2300">
    <property type="match status" value="1"/>
</dbReference>
<evidence type="ECO:0000259" key="3">
    <source>
        <dbReference type="PROSITE" id="PS50110"/>
    </source>
</evidence>
<dbReference type="SUPFAM" id="SSF52172">
    <property type="entry name" value="CheY-like"/>
    <property type="match status" value="1"/>
</dbReference>